<protein>
    <recommendedName>
        <fullName evidence="3">Tetratricopeptide repeat protein</fullName>
    </recommendedName>
</protein>
<keyword evidence="2" id="KW-1185">Reference proteome</keyword>
<organism evidence="1 2">
    <name type="scientific">Tenacibaculum geojense</name>
    <dbReference type="NCBI Taxonomy" id="915352"/>
    <lineage>
        <taxon>Bacteria</taxon>
        <taxon>Pseudomonadati</taxon>
        <taxon>Bacteroidota</taxon>
        <taxon>Flavobacteriia</taxon>
        <taxon>Flavobacteriales</taxon>
        <taxon>Flavobacteriaceae</taxon>
        <taxon>Tenacibaculum</taxon>
    </lineage>
</organism>
<evidence type="ECO:0000313" key="1">
    <source>
        <dbReference type="EMBL" id="MFD0993320.1"/>
    </source>
</evidence>
<evidence type="ECO:0000313" key="2">
    <source>
        <dbReference type="Proteomes" id="UP001597062"/>
    </source>
</evidence>
<evidence type="ECO:0008006" key="3">
    <source>
        <dbReference type="Google" id="ProtNLM"/>
    </source>
</evidence>
<name>A0ABW3JU27_9FLAO</name>
<reference evidence="2" key="1">
    <citation type="journal article" date="2019" name="Int. J. Syst. Evol. Microbiol.">
        <title>The Global Catalogue of Microorganisms (GCM) 10K type strain sequencing project: providing services to taxonomists for standard genome sequencing and annotation.</title>
        <authorList>
            <consortium name="The Broad Institute Genomics Platform"/>
            <consortium name="The Broad Institute Genome Sequencing Center for Infectious Disease"/>
            <person name="Wu L."/>
            <person name="Ma J."/>
        </authorList>
    </citation>
    <scope>NUCLEOTIDE SEQUENCE [LARGE SCALE GENOMIC DNA]</scope>
    <source>
        <strain evidence="2">CCUG 60527</strain>
    </source>
</reference>
<accession>A0ABW3JU27</accession>
<proteinExistence type="predicted"/>
<comment type="caution">
    <text evidence="1">The sequence shown here is derived from an EMBL/GenBank/DDBJ whole genome shotgun (WGS) entry which is preliminary data.</text>
</comment>
<sequence length="238" mass="27087">MVKSDFLHTITNPLTVTSQQAKEIKLVIDAHPYFQAARAVYLKYLQQQASFKYNNELKATAAYTTDRSVLFNFITNNDFSKVSTSNEKENSVADNNEIIVSEEEKASIDLEIGKPIPFTKSETHSFNQWLQLATTASPIIRSENEEKPEEKSEKDKIIERFIASNPKIAPVSKTAPLKPLETSAKPQLMTETLAKVYLEQKKYDSAVKAYEILSLKYPEKSSFFADQIKRIQILQNIK</sequence>
<dbReference type="RefSeq" id="WP_386107453.1">
    <property type="nucleotide sequence ID" value="NZ_JBHTJR010000045.1"/>
</dbReference>
<gene>
    <name evidence="1" type="ORF">ACFQ1U_08905</name>
</gene>
<dbReference type="Proteomes" id="UP001597062">
    <property type="component" value="Unassembled WGS sequence"/>
</dbReference>
<dbReference type="EMBL" id="JBHTJR010000045">
    <property type="protein sequence ID" value="MFD0993320.1"/>
    <property type="molecule type" value="Genomic_DNA"/>
</dbReference>